<dbReference type="AlphaFoldDB" id="A0A0D7AIC1"/>
<sequence length="574" mass="64457">MSEVLHVLRHGLVPSPFTKSSIDSSVERLEAAVDHFNGIVENINTTLKSLKQYNRSREAYISTAQSLTSPIRRLPVELLVGIFSYLVPRDTCLDAMELDAGILHKNGSPGHTIASVCKYWWRILRETTELHPRAIISIFPMTKPHIITLIQKFLDMTAPQPIKILLEFSGDCDELERVSYIQLLRSAVQTLSAVSARWRAVRLQRMYFGHSDVNRPIGDDLNIAQLALPLLKRLKVESCSVPHAFNPERVPALRSLALLSVPRFTDSLANWMPILPQITELELSLEPLQCYEIIRLTSRLESLSLHMCARRDRMGRFVTENALPVSPLTLPHLRRLCCDASPDVVLECLTAPNLVLLESDGHVAVLERLIRRSACMLDTILLHLHTWHDVKPAIGLLHLTPKVTRLMVRDSTTLGDETQVTGLFQALGAQVSGDCQLGGLQVPAFELLPSLCRFDIRVEHHTYDSNFIAFIEARVGAKSDELEEALFNAEDAIRHSKGTGRRSRDWVRLQSEHVVRRAYRAGRPANVVPLTVDVRRAMLKLVQLDALHTLSRCGAIVAVGLSDTDPMEDVWGEF</sequence>
<dbReference type="SUPFAM" id="SSF52047">
    <property type="entry name" value="RNI-like"/>
    <property type="match status" value="1"/>
</dbReference>
<protein>
    <submittedName>
        <fullName evidence="1">Uncharacterized protein</fullName>
    </submittedName>
</protein>
<keyword evidence="2" id="KW-1185">Reference proteome</keyword>
<name>A0A0D7AIC1_9AGAR</name>
<proteinExistence type="predicted"/>
<dbReference type="Proteomes" id="UP000054144">
    <property type="component" value="Unassembled WGS sequence"/>
</dbReference>
<organism evidence="1 2">
    <name type="scientific">Fistulina hepatica ATCC 64428</name>
    <dbReference type="NCBI Taxonomy" id="1128425"/>
    <lineage>
        <taxon>Eukaryota</taxon>
        <taxon>Fungi</taxon>
        <taxon>Dikarya</taxon>
        <taxon>Basidiomycota</taxon>
        <taxon>Agaricomycotina</taxon>
        <taxon>Agaricomycetes</taxon>
        <taxon>Agaricomycetidae</taxon>
        <taxon>Agaricales</taxon>
        <taxon>Fistulinaceae</taxon>
        <taxon>Fistulina</taxon>
    </lineage>
</organism>
<evidence type="ECO:0000313" key="1">
    <source>
        <dbReference type="EMBL" id="KIY50593.1"/>
    </source>
</evidence>
<gene>
    <name evidence="1" type="ORF">FISHEDRAFT_71633</name>
</gene>
<reference evidence="1 2" key="1">
    <citation type="journal article" date="2015" name="Fungal Genet. Biol.">
        <title>Evolution of novel wood decay mechanisms in Agaricales revealed by the genome sequences of Fistulina hepatica and Cylindrobasidium torrendii.</title>
        <authorList>
            <person name="Floudas D."/>
            <person name="Held B.W."/>
            <person name="Riley R."/>
            <person name="Nagy L.G."/>
            <person name="Koehler G."/>
            <person name="Ransdell A.S."/>
            <person name="Younus H."/>
            <person name="Chow J."/>
            <person name="Chiniquy J."/>
            <person name="Lipzen A."/>
            <person name="Tritt A."/>
            <person name="Sun H."/>
            <person name="Haridas S."/>
            <person name="LaButti K."/>
            <person name="Ohm R.A."/>
            <person name="Kues U."/>
            <person name="Blanchette R.A."/>
            <person name="Grigoriev I.V."/>
            <person name="Minto R.E."/>
            <person name="Hibbett D.S."/>
        </authorList>
    </citation>
    <scope>NUCLEOTIDE SEQUENCE [LARGE SCALE GENOMIC DNA]</scope>
    <source>
        <strain evidence="1 2">ATCC 64428</strain>
    </source>
</reference>
<accession>A0A0D7AIC1</accession>
<dbReference type="OrthoDB" id="3365698at2759"/>
<evidence type="ECO:0000313" key="2">
    <source>
        <dbReference type="Proteomes" id="UP000054144"/>
    </source>
</evidence>
<dbReference type="EMBL" id="KN881675">
    <property type="protein sequence ID" value="KIY50593.1"/>
    <property type="molecule type" value="Genomic_DNA"/>
</dbReference>